<dbReference type="InterPro" id="IPR041682">
    <property type="entry name" value="AAA_14"/>
</dbReference>
<evidence type="ECO:0000313" key="4">
    <source>
        <dbReference type="Proteomes" id="UP000177698"/>
    </source>
</evidence>
<proteinExistence type="predicted"/>
<name>A0A1F7IEY1_9BACT</name>
<dbReference type="EMBL" id="MGAG01000008">
    <property type="protein sequence ID" value="OGK41918.1"/>
    <property type="molecule type" value="Genomic_DNA"/>
</dbReference>
<dbReference type="PANTHER" id="PTHR33295:SF18">
    <property type="entry name" value="AAA+ ATPASE DOMAIN-CONTAINING PROTEIN"/>
    <property type="match status" value="1"/>
</dbReference>
<evidence type="ECO:0000313" key="3">
    <source>
        <dbReference type="EMBL" id="OGK41918.1"/>
    </source>
</evidence>
<dbReference type="Gene3D" id="3.40.50.300">
    <property type="entry name" value="P-loop containing nucleotide triphosphate hydrolases"/>
    <property type="match status" value="1"/>
</dbReference>
<evidence type="ECO:0008006" key="5">
    <source>
        <dbReference type="Google" id="ProtNLM"/>
    </source>
</evidence>
<accession>A0A1F7IEY1</accession>
<dbReference type="Proteomes" id="UP000177698">
    <property type="component" value="Unassembled WGS sequence"/>
</dbReference>
<reference evidence="3 4" key="1">
    <citation type="journal article" date="2016" name="Nat. Commun.">
        <title>Thousands of microbial genomes shed light on interconnected biogeochemical processes in an aquifer system.</title>
        <authorList>
            <person name="Anantharaman K."/>
            <person name="Brown C.T."/>
            <person name="Hug L.A."/>
            <person name="Sharon I."/>
            <person name="Castelle C.J."/>
            <person name="Probst A.J."/>
            <person name="Thomas B.C."/>
            <person name="Singh A."/>
            <person name="Wilkins M.J."/>
            <person name="Karaoz U."/>
            <person name="Brodie E.L."/>
            <person name="Williams K.H."/>
            <person name="Hubbard S.S."/>
            <person name="Banfield J.F."/>
        </authorList>
    </citation>
    <scope>NUCLEOTIDE SEQUENCE [LARGE SCALE GENOMIC DNA]</scope>
</reference>
<gene>
    <name evidence="3" type="ORF">A2954_02610</name>
</gene>
<dbReference type="PANTHER" id="PTHR33295">
    <property type="entry name" value="ATPASE"/>
    <property type="match status" value="1"/>
</dbReference>
<dbReference type="InterPro" id="IPR027417">
    <property type="entry name" value="P-loop_NTPase"/>
</dbReference>
<organism evidence="3 4">
    <name type="scientific">Candidatus Roizmanbacteria bacterium RIFCSPLOWO2_01_FULL_37_12</name>
    <dbReference type="NCBI Taxonomy" id="1802056"/>
    <lineage>
        <taxon>Bacteria</taxon>
        <taxon>Candidatus Roizmaniibacteriota</taxon>
    </lineage>
</organism>
<dbReference type="Pfam" id="PF13635">
    <property type="entry name" value="DUF4143"/>
    <property type="match status" value="1"/>
</dbReference>
<dbReference type="InterPro" id="IPR025420">
    <property type="entry name" value="DUF4143"/>
</dbReference>
<dbReference type="SUPFAM" id="SSF52540">
    <property type="entry name" value="P-loop containing nucleoside triphosphate hydrolases"/>
    <property type="match status" value="1"/>
</dbReference>
<dbReference type="Pfam" id="PF13173">
    <property type="entry name" value="AAA_14"/>
    <property type="match status" value="1"/>
</dbReference>
<evidence type="ECO:0000259" key="2">
    <source>
        <dbReference type="Pfam" id="PF13635"/>
    </source>
</evidence>
<comment type="caution">
    <text evidence="3">The sequence shown here is derived from an EMBL/GenBank/DDBJ whole genome shotgun (WGS) entry which is preliminary data.</text>
</comment>
<sequence>MIDYTYAQLQNPWWDNPGEIENDEKIKEYLSLTYKYWPKNVLDLPIRNSDINIITGPRQTGKSTAIKLYIRNLLKSKFPSRAILFFNCDALSKKQEIIDLIIEFDRRTVKTIKVIFLDEVSSIPNWSYAIKWLSDSGILKTTTVFLTGSSSILLKRSGEFLAGRRNKGKNIQFLPISFKDFLKLKGVDVNNKGLKTLIQTERLFEEFLIYGGFLRNINKKPPENDLYIQTLRSDLYKARKKEDFLKEVVKKILASLTSQTSYTNVAEEAELGSKNTAIEYLTFLTDSFFLKETKFYDINQNRVLHKKNKKFYTTDPYLIWLFNSFISGVLSFSVMEKFYNAPSEKAKLVENFIASELNKSHVDFYYYQNSSELDFYLPKEKLAIEVKYKNRITSVDLQPLNNKSIPKKVKKIIVTKNQAPNKTGGISLIPVELVTLSSYWPS</sequence>
<feature type="domain" description="DUF4143" evidence="2">
    <location>
        <begin position="237"/>
        <end position="388"/>
    </location>
</feature>
<dbReference type="AlphaFoldDB" id="A0A1F7IEY1"/>
<evidence type="ECO:0000259" key="1">
    <source>
        <dbReference type="Pfam" id="PF13173"/>
    </source>
</evidence>
<feature type="domain" description="AAA" evidence="1">
    <location>
        <begin position="50"/>
        <end position="182"/>
    </location>
</feature>
<protein>
    <recommendedName>
        <fullName evidence="5">AAA+ ATPase domain-containing protein</fullName>
    </recommendedName>
</protein>
<dbReference type="STRING" id="1802056.A2954_02610"/>